<sequence length="315" mass="35390">MEPIIIRKPSSCTVLKQCSALKIVLGEIRDAVHIKSLSTIISERLVIYFLCGQCIIFYNPYGVINAKPLIGTNIRSATDNEFPSVVSIQLICAHQTPVEQHVCTGTLISKNDVLTAEHCLSDANNFNSVRISMGTVDLNRNTHGYVAWWLTYVAWASQRQVQITHYQNDIAIIRLTADIPNGLTPSLMPFLTNYDLYQEDVTMAGWGKLRNGTTSRIMQTVDLKVLTQHECNDRISRLRGTPSNLEEIFVCTAKQPFVILGKGDSGGPLFFDDDLVAINKATAPALDHVNQEEKVNIHINITFYRRFIVHVRLYL</sequence>
<dbReference type="RefSeq" id="XP_011505984.1">
    <property type="nucleotide sequence ID" value="XM_011507682.1"/>
</dbReference>
<dbReference type="InterPro" id="IPR051333">
    <property type="entry name" value="CLIP_Serine_Protease"/>
</dbReference>
<dbReference type="PANTHER" id="PTHR24260">
    <property type="match status" value="1"/>
</dbReference>
<feature type="domain" description="Peptidase S1" evidence="1">
    <location>
        <begin position="69"/>
        <end position="315"/>
    </location>
</feature>
<dbReference type="InterPro" id="IPR043504">
    <property type="entry name" value="Peptidase_S1_PA_chymotrypsin"/>
</dbReference>
<evidence type="ECO:0000259" key="1">
    <source>
        <dbReference type="PROSITE" id="PS50240"/>
    </source>
</evidence>
<dbReference type="SMART" id="SM00020">
    <property type="entry name" value="Tryp_SPc"/>
    <property type="match status" value="1"/>
</dbReference>
<gene>
    <name evidence="3" type="primary">LOC105368625</name>
</gene>
<reference evidence="3" key="1">
    <citation type="submission" date="2025-08" db="UniProtKB">
        <authorList>
            <consortium name="RefSeq"/>
        </authorList>
    </citation>
    <scope>IDENTIFICATION</scope>
</reference>
<protein>
    <submittedName>
        <fullName evidence="3">Chymotrypsin-like elastase family member 2A</fullName>
    </submittedName>
</protein>
<dbReference type="KEGG" id="csol:105368625"/>
<dbReference type="PROSITE" id="PS50240">
    <property type="entry name" value="TRYPSIN_DOM"/>
    <property type="match status" value="1"/>
</dbReference>
<accession>A0AAJ6YX47</accession>
<proteinExistence type="predicted"/>
<dbReference type="GO" id="GO:0006508">
    <property type="term" value="P:proteolysis"/>
    <property type="evidence" value="ECO:0007669"/>
    <property type="project" value="InterPro"/>
</dbReference>
<dbReference type="InterPro" id="IPR001314">
    <property type="entry name" value="Peptidase_S1A"/>
</dbReference>
<dbReference type="InterPro" id="IPR009003">
    <property type="entry name" value="Peptidase_S1_PA"/>
</dbReference>
<dbReference type="Proteomes" id="UP000695007">
    <property type="component" value="Unplaced"/>
</dbReference>
<dbReference type="PRINTS" id="PR00722">
    <property type="entry name" value="CHYMOTRYPSIN"/>
</dbReference>
<dbReference type="SUPFAM" id="SSF50494">
    <property type="entry name" value="Trypsin-like serine proteases"/>
    <property type="match status" value="1"/>
</dbReference>
<dbReference type="GO" id="GO:0004252">
    <property type="term" value="F:serine-type endopeptidase activity"/>
    <property type="evidence" value="ECO:0007669"/>
    <property type="project" value="InterPro"/>
</dbReference>
<evidence type="ECO:0000313" key="3">
    <source>
        <dbReference type="RefSeq" id="XP_011505984.1"/>
    </source>
</evidence>
<dbReference type="AlphaFoldDB" id="A0AAJ6YX47"/>
<dbReference type="InterPro" id="IPR001254">
    <property type="entry name" value="Trypsin_dom"/>
</dbReference>
<evidence type="ECO:0000313" key="2">
    <source>
        <dbReference type="Proteomes" id="UP000695007"/>
    </source>
</evidence>
<dbReference type="GeneID" id="105368625"/>
<keyword evidence="2" id="KW-1185">Reference proteome</keyword>
<dbReference type="Pfam" id="PF00089">
    <property type="entry name" value="Trypsin"/>
    <property type="match status" value="1"/>
</dbReference>
<dbReference type="PANTHER" id="PTHR24260:SF136">
    <property type="entry name" value="GH08193P-RELATED"/>
    <property type="match status" value="1"/>
</dbReference>
<name>A0AAJ6YX47_9HYME</name>
<dbReference type="Gene3D" id="2.40.10.10">
    <property type="entry name" value="Trypsin-like serine proteases"/>
    <property type="match status" value="1"/>
</dbReference>
<organism evidence="2 3">
    <name type="scientific">Ceratosolen solmsi marchali</name>
    <dbReference type="NCBI Taxonomy" id="326594"/>
    <lineage>
        <taxon>Eukaryota</taxon>
        <taxon>Metazoa</taxon>
        <taxon>Ecdysozoa</taxon>
        <taxon>Arthropoda</taxon>
        <taxon>Hexapoda</taxon>
        <taxon>Insecta</taxon>
        <taxon>Pterygota</taxon>
        <taxon>Neoptera</taxon>
        <taxon>Endopterygota</taxon>
        <taxon>Hymenoptera</taxon>
        <taxon>Apocrita</taxon>
        <taxon>Proctotrupomorpha</taxon>
        <taxon>Chalcidoidea</taxon>
        <taxon>Agaonidae</taxon>
        <taxon>Agaoninae</taxon>
        <taxon>Ceratosolen</taxon>
    </lineage>
</organism>